<geneLocation type="plasmid" evidence="10 11">
    <name>unnamed1</name>
</geneLocation>
<proteinExistence type="inferred from homology"/>
<dbReference type="PANTHER" id="PTHR30386:SF28">
    <property type="entry name" value="EXPORTED PROTEIN"/>
    <property type="match status" value="1"/>
</dbReference>
<feature type="coiled-coil region" evidence="7">
    <location>
        <begin position="191"/>
        <end position="225"/>
    </location>
</feature>
<comment type="subcellular location">
    <subcellularLocation>
        <location evidence="1">Membrane</location>
        <topology evidence="1">Single-pass membrane protein</topology>
    </subcellularLocation>
</comment>
<dbReference type="RefSeq" id="WP_139616533.1">
    <property type="nucleotide sequence ID" value="NZ_CP040765.1"/>
</dbReference>
<feature type="domain" description="AprE-like beta-barrel" evidence="9">
    <location>
        <begin position="320"/>
        <end position="412"/>
    </location>
</feature>
<evidence type="ECO:0000256" key="2">
    <source>
        <dbReference type="ARBA" id="ARBA00009477"/>
    </source>
</evidence>
<dbReference type="Gene3D" id="2.40.30.170">
    <property type="match status" value="1"/>
</dbReference>
<dbReference type="GO" id="GO:0009306">
    <property type="term" value="P:protein secretion"/>
    <property type="evidence" value="ECO:0007669"/>
    <property type="project" value="InterPro"/>
</dbReference>
<dbReference type="InterPro" id="IPR050739">
    <property type="entry name" value="MFP"/>
</dbReference>
<keyword evidence="10" id="KW-0614">Plasmid</keyword>
<feature type="transmembrane region" description="Helical" evidence="8">
    <location>
        <begin position="42"/>
        <end position="61"/>
    </location>
</feature>
<keyword evidence="4 8" id="KW-0812">Transmembrane</keyword>
<evidence type="ECO:0000256" key="1">
    <source>
        <dbReference type="ARBA" id="ARBA00004167"/>
    </source>
</evidence>
<name>A0A4Y5SVR8_9RHOB</name>
<keyword evidence="6 8" id="KW-0472">Membrane</keyword>
<dbReference type="PRINTS" id="PR01490">
    <property type="entry name" value="RTXTOXIND"/>
</dbReference>
<dbReference type="Proteomes" id="UP000296374">
    <property type="component" value="Plasmid unnamed1"/>
</dbReference>
<evidence type="ECO:0000259" key="9">
    <source>
        <dbReference type="Pfam" id="PF26002"/>
    </source>
</evidence>
<dbReference type="Gene3D" id="2.40.50.100">
    <property type="match status" value="1"/>
</dbReference>
<gene>
    <name evidence="10" type="ORF">E4191_22510</name>
</gene>
<dbReference type="GO" id="GO:0016020">
    <property type="term" value="C:membrane"/>
    <property type="evidence" value="ECO:0007669"/>
    <property type="project" value="UniProtKB-SubCell"/>
</dbReference>
<comment type="similarity">
    <text evidence="2">Belongs to the membrane fusion protein (MFP) (TC 8.A.1) family.</text>
</comment>
<keyword evidence="5 8" id="KW-1133">Transmembrane helix</keyword>
<evidence type="ECO:0000256" key="3">
    <source>
        <dbReference type="ARBA" id="ARBA00022448"/>
    </source>
</evidence>
<evidence type="ECO:0000313" key="11">
    <source>
        <dbReference type="Proteomes" id="UP000296374"/>
    </source>
</evidence>
<sequence>MNGRRASERLEKDAPLFRAEAVAEQQDRWLGTVLLVPRISHVLWTGVATFLVAGVIGLVGFGEYTRKSRLQGSLVPEGGLIQVMAPQPGVLTKVSVTEGKKVVRGAALAVLSIERRSETMGETQGEVVRALRARRDALVAERDRHIALFDGQDGARQRRMQGMNAALEHLQVEFDLQHSRVDLSRNALDRQRALRQRNLVTEETLRSAEEEALDQALALQTLERQRSTLDLEKLDIEVAHEEAPFRRDLQLSEIDRSVAALDQEIAEAEAAREIVIAAPQSGTVTALQASAGSSAGPDMPLMTLVPEDSYLEARLYGPSSAIGFVRPGQRAMIRYEAYPYQKFGLYEGVVASVSRSTIGHLELAAAGISTVTDSGSEPVYRVTVRLAAQSATAYGEDAPLQPGMTLSADIVIETRRIYQWILDPLYSLTGEGKV</sequence>
<evidence type="ECO:0000256" key="4">
    <source>
        <dbReference type="ARBA" id="ARBA00022692"/>
    </source>
</evidence>
<protein>
    <submittedName>
        <fullName evidence="10">HlyD family efflux transporter periplasmic adaptor subunit</fullName>
    </submittedName>
</protein>
<evidence type="ECO:0000256" key="8">
    <source>
        <dbReference type="SAM" id="Phobius"/>
    </source>
</evidence>
<dbReference type="Pfam" id="PF26002">
    <property type="entry name" value="Beta-barrel_AprE"/>
    <property type="match status" value="1"/>
</dbReference>
<dbReference type="KEGG" id="plia:E4191_22510"/>
<accession>A0A4Y5SVR8</accession>
<dbReference type="InterPro" id="IPR058982">
    <property type="entry name" value="Beta-barrel_AprE"/>
</dbReference>
<dbReference type="InterPro" id="IPR006144">
    <property type="entry name" value="Secretion_HlyD_CS"/>
</dbReference>
<evidence type="ECO:0000256" key="6">
    <source>
        <dbReference type="ARBA" id="ARBA00023136"/>
    </source>
</evidence>
<dbReference type="EMBL" id="CP040765">
    <property type="protein sequence ID" value="QDA36844.1"/>
    <property type="molecule type" value="Genomic_DNA"/>
</dbReference>
<evidence type="ECO:0000256" key="7">
    <source>
        <dbReference type="SAM" id="Coils"/>
    </source>
</evidence>
<evidence type="ECO:0000313" key="10">
    <source>
        <dbReference type="EMBL" id="QDA36844.1"/>
    </source>
</evidence>
<reference evidence="11" key="1">
    <citation type="submission" date="2019-05" db="EMBL/GenBank/DDBJ databases">
        <title>Tamlana fucoidanivorans sp. nov., isolated from the surface of algae collected from Fujian province in China.</title>
        <authorList>
            <person name="Li J."/>
        </authorList>
    </citation>
    <scope>NUCLEOTIDE SEQUENCE [LARGE SCALE GENOMIC DNA]</scope>
    <source>
        <strain evidence="11">2251</strain>
        <plasmid evidence="11">unnamed1</plasmid>
    </source>
</reference>
<organism evidence="10 11">
    <name type="scientific">Paracoccus liaowanqingii</name>
    <dbReference type="NCBI Taxonomy" id="2560053"/>
    <lineage>
        <taxon>Bacteria</taxon>
        <taxon>Pseudomonadati</taxon>
        <taxon>Pseudomonadota</taxon>
        <taxon>Alphaproteobacteria</taxon>
        <taxon>Rhodobacterales</taxon>
        <taxon>Paracoccaceae</taxon>
        <taxon>Paracoccus</taxon>
    </lineage>
</organism>
<keyword evidence="7" id="KW-0175">Coiled coil</keyword>
<dbReference type="AlphaFoldDB" id="A0A4Y5SVR8"/>
<dbReference type="PROSITE" id="PS00543">
    <property type="entry name" value="HLYD_FAMILY"/>
    <property type="match status" value="1"/>
</dbReference>
<keyword evidence="3" id="KW-0813">Transport</keyword>
<dbReference type="PANTHER" id="PTHR30386">
    <property type="entry name" value="MEMBRANE FUSION SUBUNIT OF EMRAB-TOLC MULTIDRUG EFFLUX PUMP"/>
    <property type="match status" value="1"/>
</dbReference>
<evidence type="ECO:0000256" key="5">
    <source>
        <dbReference type="ARBA" id="ARBA00022989"/>
    </source>
</evidence>